<comment type="caution">
    <text evidence="2">The sequence shown here is derived from an EMBL/GenBank/DDBJ whole genome shotgun (WGS) entry which is preliminary data.</text>
</comment>
<feature type="compositionally biased region" description="Low complexity" evidence="1">
    <location>
        <begin position="127"/>
        <end position="143"/>
    </location>
</feature>
<reference evidence="2" key="1">
    <citation type="submission" date="2020-05" db="EMBL/GenBank/DDBJ databases">
        <title>Phylogenomic resolution of chytrid fungi.</title>
        <authorList>
            <person name="Stajich J.E."/>
            <person name="Amses K."/>
            <person name="Simmons R."/>
            <person name="Seto K."/>
            <person name="Myers J."/>
            <person name="Bonds A."/>
            <person name="Quandt C.A."/>
            <person name="Barry K."/>
            <person name="Liu P."/>
            <person name="Grigoriev I."/>
            <person name="Longcore J.E."/>
            <person name="James T.Y."/>
        </authorList>
    </citation>
    <scope>NUCLEOTIDE SEQUENCE</scope>
    <source>
        <strain evidence="2">JEL0318</strain>
    </source>
</reference>
<name>A0AAD5X3S1_9FUNG</name>
<sequence>LEHADLDYSDNEGGESEDDCAKYMQSPPSAAPSQLRINTAPTLINNTLPSTFESFSFPSDTQAFLDAQTFLDMDAMLSSPVSPTSSMIGPEDQMYYSDILDATSPLASSFPSFSSSVFGLSNDIPSMPSTPPTLTTPATSPSPRRNMLLRSNSFSHPSTPRAPGDDLSFDSLLSGGFPQLKRRNSAPEGTIGSSNVVIDCSAWLTDDGYC</sequence>
<feature type="region of interest" description="Disordered" evidence="1">
    <location>
        <begin position="127"/>
        <end position="169"/>
    </location>
</feature>
<keyword evidence="3" id="KW-1185">Reference proteome</keyword>
<dbReference type="AlphaFoldDB" id="A0AAD5X3S1"/>
<evidence type="ECO:0000313" key="3">
    <source>
        <dbReference type="Proteomes" id="UP001212841"/>
    </source>
</evidence>
<accession>A0AAD5X3S1</accession>
<evidence type="ECO:0000313" key="2">
    <source>
        <dbReference type="EMBL" id="KAJ3050322.1"/>
    </source>
</evidence>
<organism evidence="2 3">
    <name type="scientific">Rhizophlyctis rosea</name>
    <dbReference type="NCBI Taxonomy" id="64517"/>
    <lineage>
        <taxon>Eukaryota</taxon>
        <taxon>Fungi</taxon>
        <taxon>Fungi incertae sedis</taxon>
        <taxon>Chytridiomycota</taxon>
        <taxon>Chytridiomycota incertae sedis</taxon>
        <taxon>Chytridiomycetes</taxon>
        <taxon>Rhizophlyctidales</taxon>
        <taxon>Rhizophlyctidaceae</taxon>
        <taxon>Rhizophlyctis</taxon>
    </lineage>
</organism>
<feature type="compositionally biased region" description="Acidic residues" evidence="1">
    <location>
        <begin position="7"/>
        <end position="18"/>
    </location>
</feature>
<protein>
    <submittedName>
        <fullName evidence="2">Uncharacterized protein</fullName>
    </submittedName>
</protein>
<evidence type="ECO:0000256" key="1">
    <source>
        <dbReference type="SAM" id="MobiDB-lite"/>
    </source>
</evidence>
<feature type="non-terminal residue" evidence="2">
    <location>
        <position position="1"/>
    </location>
</feature>
<dbReference type="Proteomes" id="UP001212841">
    <property type="component" value="Unassembled WGS sequence"/>
</dbReference>
<feature type="region of interest" description="Disordered" evidence="1">
    <location>
        <begin position="1"/>
        <end position="32"/>
    </location>
</feature>
<feature type="compositionally biased region" description="Polar residues" evidence="1">
    <location>
        <begin position="149"/>
        <end position="158"/>
    </location>
</feature>
<dbReference type="EMBL" id="JADGJD010000527">
    <property type="protein sequence ID" value="KAJ3050322.1"/>
    <property type="molecule type" value="Genomic_DNA"/>
</dbReference>
<gene>
    <name evidence="2" type="ORF">HK097_008704</name>
</gene>
<proteinExistence type="predicted"/>